<evidence type="ECO:0000313" key="2">
    <source>
        <dbReference type="Proteomes" id="UP001165064"/>
    </source>
</evidence>
<dbReference type="Proteomes" id="UP001165064">
    <property type="component" value="Unassembled WGS sequence"/>
</dbReference>
<evidence type="ECO:0000313" key="1">
    <source>
        <dbReference type="EMBL" id="GME83553.1"/>
    </source>
</evidence>
<gene>
    <name evidence="1" type="ORF">Amon02_000624600</name>
</gene>
<proteinExistence type="predicted"/>
<protein>
    <submittedName>
        <fullName evidence="1">Unnamed protein product</fullName>
    </submittedName>
</protein>
<comment type="caution">
    <text evidence="1">The sequence shown here is derived from an EMBL/GenBank/DDBJ whole genome shotgun (WGS) entry which is preliminary data.</text>
</comment>
<dbReference type="EMBL" id="BSXS01004825">
    <property type="protein sequence ID" value="GME83553.1"/>
    <property type="molecule type" value="Genomic_DNA"/>
</dbReference>
<reference evidence="1" key="1">
    <citation type="submission" date="2023-04" db="EMBL/GenBank/DDBJ databases">
        <title>Ambrosiozyma monospora NBRC 10751.</title>
        <authorList>
            <person name="Ichikawa N."/>
            <person name="Sato H."/>
            <person name="Tonouchi N."/>
        </authorList>
    </citation>
    <scope>NUCLEOTIDE SEQUENCE</scope>
    <source>
        <strain evidence="1">NBRC 10751</strain>
    </source>
</reference>
<organism evidence="1 2">
    <name type="scientific">Ambrosiozyma monospora</name>
    <name type="common">Yeast</name>
    <name type="synonym">Endomycopsis monosporus</name>
    <dbReference type="NCBI Taxonomy" id="43982"/>
    <lineage>
        <taxon>Eukaryota</taxon>
        <taxon>Fungi</taxon>
        <taxon>Dikarya</taxon>
        <taxon>Ascomycota</taxon>
        <taxon>Saccharomycotina</taxon>
        <taxon>Pichiomycetes</taxon>
        <taxon>Pichiales</taxon>
        <taxon>Pichiaceae</taxon>
        <taxon>Ambrosiozyma</taxon>
    </lineage>
</organism>
<keyword evidence="2" id="KW-1185">Reference proteome</keyword>
<accession>A0ACB5T883</accession>
<sequence length="564" mass="63196">MELHDQQQMRRKSVLNTKFRKPDNEDQKRFENDLYMNQNMEVRDLVIPEVDEDEEEEDFIEPKEQAQQQSVPEIKTTVTQDVFDNPNDSNTEASMDLTQDNTTKKDSVTSSDKTHETSDKISPSKNTESSSTKTVESMTSPPVKIGIAEPSKSKQTSTSTSSSLGSNPVKLVFTSSTSLPPTILSSSSSPDTRSDQTSSPHKTQPTSTESTYESQEAPDVEDSLLILDNIETDSKTESNAKDVKKVTKPSSEHKVKRVTKPSGSNKVKKVTKSSDANKGKSFTKSSGASKSTNVLESSATNAKKLTKSSGTKKVKTNKPKNPKKKEHTMVYMSSIEPESDEGDDDDENPFVDETFNSSSHQSSRRQSLRYVIESQLTDNTSDPSSSNRRSSWLEPDPLAMNSRTNDRKRRRKSISYQLPPLNKKMRRESDRFVDAVPAPIENFDITQENNNISPVSSPTPKKPGRRRNVPNVAKSTKSSRSKTTDLKKKKKTTKRKNVLKPVNPSKLNSSNVIPHSDDQEDKVPSSSVFDFDFELEDQENIRTKRMPVKDMLKKKSGREISLEL</sequence>
<name>A0ACB5T883_AMBMO</name>